<comment type="subcellular location">
    <subcellularLocation>
        <location evidence="1">Cell membrane</location>
        <topology evidence="1">Multi-pass membrane protein</topology>
    </subcellularLocation>
</comment>
<organism evidence="9 10">
    <name type="scientific">Orchesella dallaii</name>
    <dbReference type="NCBI Taxonomy" id="48710"/>
    <lineage>
        <taxon>Eukaryota</taxon>
        <taxon>Metazoa</taxon>
        <taxon>Ecdysozoa</taxon>
        <taxon>Arthropoda</taxon>
        <taxon>Hexapoda</taxon>
        <taxon>Collembola</taxon>
        <taxon>Entomobryomorpha</taxon>
        <taxon>Entomobryoidea</taxon>
        <taxon>Orchesellidae</taxon>
        <taxon>Orchesellinae</taxon>
        <taxon>Orchesella</taxon>
    </lineage>
</organism>
<protein>
    <submittedName>
        <fullName evidence="9">Uncharacterized protein</fullName>
    </submittedName>
</protein>
<name>A0ABP1RCS3_9HEXA</name>
<feature type="transmembrane region" description="Helical" evidence="8">
    <location>
        <begin position="359"/>
        <end position="381"/>
    </location>
</feature>
<evidence type="ECO:0000256" key="3">
    <source>
        <dbReference type="ARBA" id="ARBA00022692"/>
    </source>
</evidence>
<dbReference type="PANTHER" id="PTHR42643">
    <property type="entry name" value="IONOTROPIC RECEPTOR 20A-RELATED"/>
    <property type="match status" value="1"/>
</dbReference>
<sequence length="732" mass="85610">MCLVRELTRTIEPVGTYEMKSSLNLTNFHYVRAKTIVLWLLSQYIFVSSINTDITYQNIPSASVMSLLSHLNNCHIKIFSDRNSQSEVTHLLAVLLKTFGDEVVYSLEQPKIYRFMRLGRPWRKVRVSFSQKCKCFVHLYLESPHQSNFPPPQVLTHKSYLSNPDYAIFVKFGLSVDLQWFPFTLNSRLYETHYMAPVFAIVNLENLYSLCILCDIRFSIDFRSNVESLEVENWKYFQKINMHGIFINADLGRDEKNRNLKTCHRILEYGPFNRPPTVEECIFRELSFKLNYTYKVNRDNSYATVKRRNTLTVAYYNNEIRRHKWEVLEHGMVFDQWGYLVVTEREKAYDTALTKPFDLWTWICLLFSCLCICILFITGILAESFNLFSIPDSFRVMTLIVCNVVASVLDQSVQSSFSKIYNLWCHKSIVGVWLLWSFAILIINQAYRGIMFSFLTLSPDPKFPDTLKALAESDLKIITFSVTIHNNQLRAIVSVNLEEVMVPGQVPGVDYPIYYEDFNKSIEFFSHNLQGICDFSAKVFLENNLELAPNHTVDWDPFPKNFGVFELVKHVDMQKHILQLYMPSKWVSSAIHVPNFMTRMPWTVTRNYFYPAFRRGLSFIYESGLYNRWDKYHDEINGLVMFYAVRFSISRLKVNTSKIQYAVPEKKWRNYYFSTVKRQLFSEPEPVSVEVLKTVWILSAIVLGFAILGFVLEISCGACLGCTKINENFVMY</sequence>
<evidence type="ECO:0000256" key="8">
    <source>
        <dbReference type="SAM" id="Phobius"/>
    </source>
</evidence>
<evidence type="ECO:0000313" key="10">
    <source>
        <dbReference type="Proteomes" id="UP001642540"/>
    </source>
</evidence>
<dbReference type="InterPro" id="IPR052192">
    <property type="entry name" value="Insect_Ionotropic_Sensory_Rcpt"/>
</dbReference>
<evidence type="ECO:0000256" key="4">
    <source>
        <dbReference type="ARBA" id="ARBA00022989"/>
    </source>
</evidence>
<dbReference type="Proteomes" id="UP001642540">
    <property type="component" value="Unassembled WGS sequence"/>
</dbReference>
<keyword evidence="6" id="KW-0675">Receptor</keyword>
<dbReference type="EMBL" id="CAXLJM020000068">
    <property type="protein sequence ID" value="CAL8122854.1"/>
    <property type="molecule type" value="Genomic_DNA"/>
</dbReference>
<keyword evidence="3 8" id="KW-0812">Transmembrane</keyword>
<evidence type="ECO:0000256" key="7">
    <source>
        <dbReference type="ARBA" id="ARBA00023180"/>
    </source>
</evidence>
<feature type="transmembrane region" description="Helical" evidence="8">
    <location>
        <begin position="429"/>
        <end position="447"/>
    </location>
</feature>
<keyword evidence="10" id="KW-1185">Reference proteome</keyword>
<evidence type="ECO:0000256" key="5">
    <source>
        <dbReference type="ARBA" id="ARBA00023136"/>
    </source>
</evidence>
<comment type="caution">
    <text evidence="9">The sequence shown here is derived from an EMBL/GenBank/DDBJ whole genome shotgun (WGS) entry which is preliminary data.</text>
</comment>
<evidence type="ECO:0000313" key="9">
    <source>
        <dbReference type="EMBL" id="CAL8122854.1"/>
    </source>
</evidence>
<evidence type="ECO:0000256" key="6">
    <source>
        <dbReference type="ARBA" id="ARBA00023170"/>
    </source>
</evidence>
<feature type="transmembrane region" description="Helical" evidence="8">
    <location>
        <begin position="695"/>
        <end position="712"/>
    </location>
</feature>
<accession>A0ABP1RCS3</accession>
<evidence type="ECO:0000256" key="2">
    <source>
        <dbReference type="ARBA" id="ARBA00022475"/>
    </source>
</evidence>
<keyword evidence="4 8" id="KW-1133">Transmembrane helix</keyword>
<keyword evidence="2" id="KW-1003">Cell membrane</keyword>
<gene>
    <name evidence="9" type="ORF">ODALV1_LOCUS19981</name>
</gene>
<evidence type="ECO:0000256" key="1">
    <source>
        <dbReference type="ARBA" id="ARBA00004651"/>
    </source>
</evidence>
<keyword evidence="7" id="KW-0325">Glycoprotein</keyword>
<reference evidence="9 10" key="1">
    <citation type="submission" date="2024-08" db="EMBL/GenBank/DDBJ databases">
        <authorList>
            <person name="Cucini C."/>
            <person name="Frati F."/>
        </authorList>
    </citation>
    <scope>NUCLEOTIDE SEQUENCE [LARGE SCALE GENOMIC DNA]</scope>
</reference>
<keyword evidence="5 8" id="KW-0472">Membrane</keyword>
<dbReference type="PANTHER" id="PTHR42643:SF24">
    <property type="entry name" value="IONOTROPIC RECEPTOR 60A"/>
    <property type="match status" value="1"/>
</dbReference>
<proteinExistence type="predicted"/>